<evidence type="ECO:0000313" key="15">
    <source>
        <dbReference type="Proteomes" id="UP000305067"/>
    </source>
</evidence>
<evidence type="ECO:0000256" key="3">
    <source>
        <dbReference type="ARBA" id="ARBA00006793"/>
    </source>
</evidence>
<evidence type="ECO:0000256" key="8">
    <source>
        <dbReference type="ARBA" id="ARBA00023054"/>
    </source>
</evidence>
<keyword evidence="15" id="KW-1185">Reference proteome</keyword>
<dbReference type="Pfam" id="PF13476">
    <property type="entry name" value="AAA_23"/>
    <property type="match status" value="1"/>
</dbReference>
<evidence type="ECO:0000256" key="2">
    <source>
        <dbReference type="ARBA" id="ARBA00004286"/>
    </source>
</evidence>
<keyword evidence="6" id="KW-0227">DNA damage</keyword>
<dbReference type="GO" id="GO:0016887">
    <property type="term" value="F:ATP hydrolysis activity"/>
    <property type="evidence" value="ECO:0007669"/>
    <property type="project" value="InterPro"/>
</dbReference>
<organism evidence="14 15">
    <name type="scientific">Pterulicium gracile</name>
    <dbReference type="NCBI Taxonomy" id="1884261"/>
    <lineage>
        <taxon>Eukaryota</taxon>
        <taxon>Fungi</taxon>
        <taxon>Dikarya</taxon>
        <taxon>Basidiomycota</taxon>
        <taxon>Agaricomycotina</taxon>
        <taxon>Agaricomycetes</taxon>
        <taxon>Agaricomycetidae</taxon>
        <taxon>Agaricales</taxon>
        <taxon>Pleurotineae</taxon>
        <taxon>Pterulaceae</taxon>
        <taxon>Pterulicium</taxon>
    </lineage>
</organism>
<feature type="compositionally biased region" description="Basic and acidic residues" evidence="12">
    <location>
        <begin position="32"/>
        <end position="43"/>
    </location>
</feature>
<dbReference type="Gene3D" id="3.40.50.300">
    <property type="entry name" value="P-loop containing nucleotide triphosphate hydrolases"/>
    <property type="match status" value="1"/>
</dbReference>
<evidence type="ECO:0000256" key="6">
    <source>
        <dbReference type="ARBA" id="ARBA00022763"/>
    </source>
</evidence>
<dbReference type="OrthoDB" id="10072614at2759"/>
<evidence type="ECO:0000256" key="12">
    <source>
        <dbReference type="SAM" id="MobiDB-lite"/>
    </source>
</evidence>
<dbReference type="GO" id="GO:0005524">
    <property type="term" value="F:ATP binding"/>
    <property type="evidence" value="ECO:0007669"/>
    <property type="project" value="UniProtKB-KW"/>
</dbReference>
<feature type="compositionally biased region" description="Acidic residues" evidence="12">
    <location>
        <begin position="19"/>
        <end position="31"/>
    </location>
</feature>
<accession>A0A5C3QVG7</accession>
<evidence type="ECO:0000313" key="14">
    <source>
        <dbReference type="EMBL" id="TFL02324.1"/>
    </source>
</evidence>
<evidence type="ECO:0000256" key="11">
    <source>
        <dbReference type="ARBA" id="ARBA00023242"/>
    </source>
</evidence>
<dbReference type="GO" id="GO:0035861">
    <property type="term" value="C:site of double-strand break"/>
    <property type="evidence" value="ECO:0007669"/>
    <property type="project" value="TreeGrafter"/>
</dbReference>
<keyword evidence="7" id="KW-0067">ATP-binding</keyword>
<dbReference type="GO" id="GO:0000724">
    <property type="term" value="P:double-strand break repair via homologous recombination"/>
    <property type="evidence" value="ECO:0007669"/>
    <property type="project" value="TreeGrafter"/>
</dbReference>
<evidence type="ECO:0000256" key="10">
    <source>
        <dbReference type="ARBA" id="ARBA00023204"/>
    </source>
</evidence>
<keyword evidence="8" id="KW-0175">Coiled coil</keyword>
<comment type="similarity">
    <text evidence="3">Belongs to the SMC family. SMC6 subfamily.</text>
</comment>
<keyword evidence="5" id="KW-0547">Nucleotide-binding</keyword>
<keyword evidence="9" id="KW-0233">DNA recombination</keyword>
<proteinExistence type="inferred from homology"/>
<keyword evidence="10" id="KW-0234">DNA repair</keyword>
<dbReference type="GO" id="GO:0003697">
    <property type="term" value="F:single-stranded DNA binding"/>
    <property type="evidence" value="ECO:0007669"/>
    <property type="project" value="TreeGrafter"/>
</dbReference>
<dbReference type="SUPFAM" id="SSF52540">
    <property type="entry name" value="P-loop containing nucleoside triphosphate hydrolases"/>
    <property type="match status" value="1"/>
</dbReference>
<dbReference type="AlphaFoldDB" id="A0A5C3QVG7"/>
<evidence type="ECO:0000256" key="1">
    <source>
        <dbReference type="ARBA" id="ARBA00004123"/>
    </source>
</evidence>
<evidence type="ECO:0000256" key="5">
    <source>
        <dbReference type="ARBA" id="ARBA00022741"/>
    </source>
</evidence>
<sequence>MTARPNQRKGKKAKKGEDDSGEVEEDDEGFEEEHGDKIRESVKAKQQIKGGVADHGIIERVRMENFMCHRHLQFDFGPQINFIIGHNGSGKSAVLSAITIALGGKSSSTGRGNGLKAFVREGDSQATVELTLKNQGDEAYKPDLYGKSILIIRKFTKDGSASWKICSADRTVISNQRQELSAICDHMNIQVDNPMSVLTQGIQFLSASDSHQKYLLFLRGTQLQQLSDEYDACHNNIRQTSKVLQQKSELVPELQEKYQEVRGRFAEAEKAREQHKKVETLRKELAWAHVAVKKKEFEQRVSDMTKKEARIEKIEENVAAEDVSCACSIRVQELLSTLHSLNWRPPMTR</sequence>
<keyword evidence="11" id="KW-0539">Nucleus</keyword>
<evidence type="ECO:0000256" key="9">
    <source>
        <dbReference type="ARBA" id="ARBA00023172"/>
    </source>
</evidence>
<dbReference type="GO" id="GO:0030915">
    <property type="term" value="C:Smc5-Smc6 complex"/>
    <property type="evidence" value="ECO:0007669"/>
    <property type="project" value="TreeGrafter"/>
</dbReference>
<dbReference type="STRING" id="1884261.A0A5C3QVG7"/>
<dbReference type="EMBL" id="ML178822">
    <property type="protein sequence ID" value="TFL02324.1"/>
    <property type="molecule type" value="Genomic_DNA"/>
</dbReference>
<evidence type="ECO:0000256" key="7">
    <source>
        <dbReference type="ARBA" id="ARBA00022840"/>
    </source>
</evidence>
<feature type="compositionally biased region" description="Basic residues" evidence="12">
    <location>
        <begin position="1"/>
        <end position="14"/>
    </location>
</feature>
<dbReference type="InterPro" id="IPR027417">
    <property type="entry name" value="P-loop_NTPase"/>
</dbReference>
<name>A0A5C3QVG7_9AGAR</name>
<comment type="subcellular location">
    <subcellularLocation>
        <location evidence="2">Chromosome</location>
    </subcellularLocation>
    <subcellularLocation>
        <location evidence="1">Nucleus</location>
    </subcellularLocation>
</comment>
<feature type="domain" description="Rad50/SbcC-type AAA" evidence="13">
    <location>
        <begin position="60"/>
        <end position="285"/>
    </location>
</feature>
<protein>
    <submittedName>
        <fullName evidence="14">P-loop containing nucleoside triphosphate hydrolase protein</fullName>
    </submittedName>
</protein>
<keyword evidence="4" id="KW-0158">Chromosome</keyword>
<keyword evidence="14" id="KW-0378">Hydrolase</keyword>
<dbReference type="Proteomes" id="UP000305067">
    <property type="component" value="Unassembled WGS sequence"/>
</dbReference>
<gene>
    <name evidence="14" type="ORF">BDV98DRAFT_505387</name>
</gene>
<dbReference type="PANTHER" id="PTHR19306:SF6">
    <property type="entry name" value="STRUCTURAL MAINTENANCE OF CHROMOSOMES PROTEIN 6"/>
    <property type="match status" value="1"/>
</dbReference>
<feature type="region of interest" description="Disordered" evidence="12">
    <location>
        <begin position="1"/>
        <end position="43"/>
    </location>
</feature>
<reference evidence="14 15" key="1">
    <citation type="journal article" date="2019" name="Nat. Ecol. Evol.">
        <title>Megaphylogeny resolves global patterns of mushroom evolution.</title>
        <authorList>
            <person name="Varga T."/>
            <person name="Krizsan K."/>
            <person name="Foldi C."/>
            <person name="Dima B."/>
            <person name="Sanchez-Garcia M."/>
            <person name="Sanchez-Ramirez S."/>
            <person name="Szollosi G.J."/>
            <person name="Szarkandi J.G."/>
            <person name="Papp V."/>
            <person name="Albert L."/>
            <person name="Andreopoulos W."/>
            <person name="Angelini C."/>
            <person name="Antonin V."/>
            <person name="Barry K.W."/>
            <person name="Bougher N.L."/>
            <person name="Buchanan P."/>
            <person name="Buyck B."/>
            <person name="Bense V."/>
            <person name="Catcheside P."/>
            <person name="Chovatia M."/>
            <person name="Cooper J."/>
            <person name="Damon W."/>
            <person name="Desjardin D."/>
            <person name="Finy P."/>
            <person name="Geml J."/>
            <person name="Haridas S."/>
            <person name="Hughes K."/>
            <person name="Justo A."/>
            <person name="Karasinski D."/>
            <person name="Kautmanova I."/>
            <person name="Kiss B."/>
            <person name="Kocsube S."/>
            <person name="Kotiranta H."/>
            <person name="LaButti K.M."/>
            <person name="Lechner B.E."/>
            <person name="Liimatainen K."/>
            <person name="Lipzen A."/>
            <person name="Lukacs Z."/>
            <person name="Mihaltcheva S."/>
            <person name="Morgado L.N."/>
            <person name="Niskanen T."/>
            <person name="Noordeloos M.E."/>
            <person name="Ohm R.A."/>
            <person name="Ortiz-Santana B."/>
            <person name="Ovrebo C."/>
            <person name="Racz N."/>
            <person name="Riley R."/>
            <person name="Savchenko A."/>
            <person name="Shiryaev A."/>
            <person name="Soop K."/>
            <person name="Spirin V."/>
            <person name="Szebenyi C."/>
            <person name="Tomsovsky M."/>
            <person name="Tulloss R.E."/>
            <person name="Uehling J."/>
            <person name="Grigoriev I.V."/>
            <person name="Vagvolgyi C."/>
            <person name="Papp T."/>
            <person name="Martin F.M."/>
            <person name="Miettinen O."/>
            <person name="Hibbett D.S."/>
            <person name="Nagy L.G."/>
        </authorList>
    </citation>
    <scope>NUCLEOTIDE SEQUENCE [LARGE SCALE GENOMIC DNA]</scope>
    <source>
        <strain evidence="14 15">CBS 309.79</strain>
    </source>
</reference>
<dbReference type="GO" id="GO:0005634">
    <property type="term" value="C:nucleus"/>
    <property type="evidence" value="ECO:0007669"/>
    <property type="project" value="UniProtKB-SubCell"/>
</dbReference>
<evidence type="ECO:0000259" key="13">
    <source>
        <dbReference type="Pfam" id="PF13476"/>
    </source>
</evidence>
<dbReference type="GO" id="GO:0003684">
    <property type="term" value="F:damaged DNA binding"/>
    <property type="evidence" value="ECO:0007669"/>
    <property type="project" value="TreeGrafter"/>
</dbReference>
<dbReference type="InterPro" id="IPR038729">
    <property type="entry name" value="Rad50/SbcC_AAA"/>
</dbReference>
<evidence type="ECO:0000256" key="4">
    <source>
        <dbReference type="ARBA" id="ARBA00022454"/>
    </source>
</evidence>
<dbReference type="PANTHER" id="PTHR19306">
    <property type="entry name" value="STRUCTURAL MAINTENANCE OF CHROMOSOMES 5,6 SMC5, SMC6"/>
    <property type="match status" value="1"/>
</dbReference>